<dbReference type="EC" id="5.1.1.-" evidence="7"/>
<feature type="binding site" evidence="6">
    <location>
        <position position="261"/>
    </location>
    <ligand>
        <name>Mg(2+)</name>
        <dbReference type="ChEBI" id="CHEBI:18420"/>
    </ligand>
</feature>
<dbReference type="GO" id="GO:0046872">
    <property type="term" value="F:metal ion binding"/>
    <property type="evidence" value="ECO:0007669"/>
    <property type="project" value="UniProtKB-KW"/>
</dbReference>
<feature type="active site" description="Proton acceptor; specific for (R)-substrate epimerization" evidence="5">
    <location>
        <position position="234"/>
    </location>
</feature>
<reference evidence="9" key="1">
    <citation type="journal article" date="2013" name="J. Plant Res.">
        <title>Effect of fungi and light on seed germination of three Opuntia species from semiarid lands of central Mexico.</title>
        <authorList>
            <person name="Delgado-Sanchez P."/>
            <person name="Jimenez-Bremont J.F."/>
            <person name="Guerrero-Gonzalez Mde L."/>
            <person name="Flores J."/>
        </authorList>
    </citation>
    <scope>NUCLEOTIDE SEQUENCE</scope>
    <source>
        <tissue evidence="9">Cladode</tissue>
    </source>
</reference>
<dbReference type="Gene3D" id="3.20.20.120">
    <property type="entry name" value="Enolase-like C-terminal domain"/>
    <property type="match status" value="1"/>
</dbReference>
<evidence type="ECO:0000313" key="9">
    <source>
        <dbReference type="EMBL" id="MBA4661928.1"/>
    </source>
</evidence>
<evidence type="ECO:0000256" key="3">
    <source>
        <dbReference type="ARBA" id="ARBA00022842"/>
    </source>
</evidence>
<proteinExistence type="inferred from homology"/>
<dbReference type="CDD" id="cd03319">
    <property type="entry name" value="L-Ala-DL-Glu_epimerase"/>
    <property type="match status" value="1"/>
</dbReference>
<feature type="domain" description="Mandelate racemase/muconate lactonizing enzyme C-terminal" evidence="8">
    <location>
        <begin position="213"/>
        <end position="307"/>
    </location>
</feature>
<dbReference type="GO" id="GO:0016855">
    <property type="term" value="F:racemase and epimerase activity, acting on amino acids and derivatives"/>
    <property type="evidence" value="ECO:0007669"/>
    <property type="project" value="UniProtKB-UniRule"/>
</dbReference>
<dbReference type="Pfam" id="PF02746">
    <property type="entry name" value="MR_MLE_N"/>
    <property type="match status" value="1"/>
</dbReference>
<dbReference type="InterPro" id="IPR029017">
    <property type="entry name" value="Enolase-like_N"/>
</dbReference>
<keyword evidence="4 7" id="KW-0413">Isomerase</keyword>
<dbReference type="Pfam" id="PF13378">
    <property type="entry name" value="MR_MLE_C"/>
    <property type="match status" value="1"/>
</dbReference>
<dbReference type="InterPro" id="IPR013341">
    <property type="entry name" value="Mandelate_racemase_N_dom"/>
</dbReference>
<dbReference type="InterPro" id="IPR034603">
    <property type="entry name" value="Dipeptide_epimerase"/>
</dbReference>
<dbReference type="InterPro" id="IPR013342">
    <property type="entry name" value="Mandelate_racemase_C"/>
</dbReference>
<evidence type="ECO:0000256" key="5">
    <source>
        <dbReference type="PIRSR" id="PIRSR634603-1"/>
    </source>
</evidence>
<reference evidence="9" key="2">
    <citation type="submission" date="2020-07" db="EMBL/GenBank/DDBJ databases">
        <authorList>
            <person name="Vera ALvarez R."/>
            <person name="Arias-Moreno D.M."/>
            <person name="Jimenez-Jacinto V."/>
            <person name="Jimenez-Bremont J.F."/>
            <person name="Swaminathan K."/>
            <person name="Moose S.P."/>
            <person name="Guerrero-Gonzalez M.L."/>
            <person name="Marino-Ramirez L."/>
            <person name="Landsman D."/>
            <person name="Rodriguez-Kessler M."/>
            <person name="Delgado-Sanchez P."/>
        </authorList>
    </citation>
    <scope>NUCLEOTIDE SEQUENCE</scope>
    <source>
        <tissue evidence="9">Cladode</tissue>
    </source>
</reference>
<dbReference type="EMBL" id="GISG01214199">
    <property type="protein sequence ID" value="MBA4661928.1"/>
    <property type="molecule type" value="Transcribed_RNA"/>
</dbReference>
<dbReference type="PANTHER" id="PTHR48073:SF2">
    <property type="entry name" value="O-SUCCINYLBENZOATE SYNTHASE"/>
    <property type="match status" value="1"/>
</dbReference>
<comment type="similarity">
    <text evidence="1 7">Belongs to the mandelate racemase/muconate lactonizing enzyme family.</text>
</comment>
<dbReference type="SMART" id="SM00922">
    <property type="entry name" value="MR_MLE"/>
    <property type="match status" value="1"/>
</dbReference>
<evidence type="ECO:0000256" key="1">
    <source>
        <dbReference type="ARBA" id="ARBA00008031"/>
    </source>
</evidence>
<sequence>MGSSGFALLSSSTSAFLCNPLFPNPSNRSSSHSIPTNSLSKSIRCCSNSTGVIASPKPTMFGLGNLMNIVTFDVLRAEGRPLNVPLIAPFTIASSRLDKVENVGIRVELSNGSVGWGEAPILPSVTAEDQPTAVAKAAEACSFLKRSPPMNLASALGEIGRILPGHEFASVRAGVEMALIDAVANSIGVPLWRLFGGVSNTLTTDITIPIVAVDEASKLALQYKRQGFKTLKLKVGKNLNADIEVLEGIRKVYPDCLFILDANEGYTPNEAVEVLQKLHDVGVTPILFEQPVHRDDWEGLGYVNQIAKDKYGVSIAADESCRNLDDAKKIVKQNLAGVINIKLAKLGVLGALAVIELVKDSGLDLMIGGMVETRLAMGFAGHLAAGMGCFKFVDLDTPLLLSEDPVFGGYEVCGAVYKFTNARGHGGFLHWDNIE</sequence>
<name>A0A7C9EGV8_OPUST</name>
<organism evidence="9">
    <name type="scientific">Opuntia streptacantha</name>
    <name type="common">Prickly pear cactus</name>
    <name type="synonym">Opuntia cardona</name>
    <dbReference type="NCBI Taxonomy" id="393608"/>
    <lineage>
        <taxon>Eukaryota</taxon>
        <taxon>Viridiplantae</taxon>
        <taxon>Streptophyta</taxon>
        <taxon>Embryophyta</taxon>
        <taxon>Tracheophyta</taxon>
        <taxon>Spermatophyta</taxon>
        <taxon>Magnoliopsida</taxon>
        <taxon>eudicotyledons</taxon>
        <taxon>Gunneridae</taxon>
        <taxon>Pentapetalae</taxon>
        <taxon>Caryophyllales</taxon>
        <taxon>Cactineae</taxon>
        <taxon>Cactaceae</taxon>
        <taxon>Opuntioideae</taxon>
        <taxon>Opuntia</taxon>
    </lineage>
</organism>
<feature type="binding site" evidence="6">
    <location>
        <position position="289"/>
    </location>
    <ligand>
        <name>Mg(2+)</name>
        <dbReference type="ChEBI" id="CHEBI:18420"/>
    </ligand>
</feature>
<dbReference type="SFLD" id="SFLDS00001">
    <property type="entry name" value="Enolase"/>
    <property type="match status" value="1"/>
</dbReference>
<evidence type="ECO:0000256" key="2">
    <source>
        <dbReference type="ARBA" id="ARBA00022723"/>
    </source>
</evidence>
<feature type="active site" description="Proton acceptor; specific for (S)-substrate epimerization" evidence="5">
    <location>
        <position position="342"/>
    </location>
</feature>
<feature type="binding site" evidence="6">
    <location>
        <position position="318"/>
    </location>
    <ligand>
        <name>Mg(2+)</name>
        <dbReference type="ChEBI" id="CHEBI:18420"/>
    </ligand>
</feature>
<dbReference type="SUPFAM" id="SSF51604">
    <property type="entry name" value="Enolase C-terminal domain-like"/>
    <property type="match status" value="1"/>
</dbReference>
<dbReference type="InterPro" id="IPR029065">
    <property type="entry name" value="Enolase_C-like"/>
</dbReference>
<accession>A0A7C9EGV8</accession>
<evidence type="ECO:0000259" key="8">
    <source>
        <dbReference type="SMART" id="SM00922"/>
    </source>
</evidence>
<dbReference type="SFLD" id="SFLDG00180">
    <property type="entry name" value="muconate_cycloisomerase"/>
    <property type="match status" value="1"/>
</dbReference>
<dbReference type="InterPro" id="IPR036849">
    <property type="entry name" value="Enolase-like_C_sf"/>
</dbReference>
<dbReference type="Gene3D" id="3.30.390.10">
    <property type="entry name" value="Enolase-like, N-terminal domain"/>
    <property type="match status" value="1"/>
</dbReference>
<keyword evidence="2 6" id="KW-0479">Metal-binding</keyword>
<evidence type="ECO:0000256" key="4">
    <source>
        <dbReference type="ARBA" id="ARBA00023235"/>
    </source>
</evidence>
<dbReference type="AlphaFoldDB" id="A0A7C9EGV8"/>
<keyword evidence="3 6" id="KW-0460">Magnesium</keyword>
<dbReference type="PANTHER" id="PTHR48073">
    <property type="entry name" value="O-SUCCINYLBENZOATE SYNTHASE-RELATED"/>
    <property type="match status" value="1"/>
</dbReference>
<evidence type="ECO:0000256" key="7">
    <source>
        <dbReference type="RuleBase" id="RU366006"/>
    </source>
</evidence>
<dbReference type="SUPFAM" id="SSF54826">
    <property type="entry name" value="Enolase N-terminal domain-like"/>
    <property type="match status" value="1"/>
</dbReference>
<evidence type="ECO:0000256" key="6">
    <source>
        <dbReference type="PIRSR" id="PIRSR634603-3"/>
    </source>
</evidence>
<protein>
    <recommendedName>
        <fullName evidence="7">Dipeptide epimerase</fullName>
        <ecNumber evidence="7">5.1.1.-</ecNumber>
    </recommendedName>
</protein>
<comment type="cofactor">
    <cofactor evidence="6 7">
        <name>Mg(2+)</name>
        <dbReference type="ChEBI" id="CHEBI:18420"/>
    </cofactor>
    <text evidence="6 7">Binds 1 Mg(2+) ion per subunit.</text>
</comment>